<dbReference type="AlphaFoldDB" id="A0A9N7UEN9"/>
<gene>
    <name evidence="3" type="ORF">PLEPLA_LOCUS17438</name>
</gene>
<evidence type="ECO:0000256" key="2">
    <source>
        <dbReference type="SAM" id="Phobius"/>
    </source>
</evidence>
<proteinExistence type="predicted"/>
<name>A0A9N7UEN9_PLEPL</name>
<comment type="caution">
    <text evidence="3">The sequence shown here is derived from an EMBL/GenBank/DDBJ whole genome shotgun (WGS) entry which is preliminary data.</text>
</comment>
<accession>A0A9N7UEN9</accession>
<evidence type="ECO:0000313" key="3">
    <source>
        <dbReference type="EMBL" id="CAB1429460.1"/>
    </source>
</evidence>
<feature type="region of interest" description="Disordered" evidence="1">
    <location>
        <begin position="42"/>
        <end position="65"/>
    </location>
</feature>
<organism evidence="3 4">
    <name type="scientific">Pleuronectes platessa</name>
    <name type="common">European plaice</name>
    <dbReference type="NCBI Taxonomy" id="8262"/>
    <lineage>
        <taxon>Eukaryota</taxon>
        <taxon>Metazoa</taxon>
        <taxon>Chordata</taxon>
        <taxon>Craniata</taxon>
        <taxon>Vertebrata</taxon>
        <taxon>Euteleostomi</taxon>
        <taxon>Actinopterygii</taxon>
        <taxon>Neopterygii</taxon>
        <taxon>Teleostei</taxon>
        <taxon>Neoteleostei</taxon>
        <taxon>Acanthomorphata</taxon>
        <taxon>Carangaria</taxon>
        <taxon>Pleuronectiformes</taxon>
        <taxon>Pleuronectoidei</taxon>
        <taxon>Pleuronectidae</taxon>
        <taxon>Pleuronectes</taxon>
    </lineage>
</organism>
<dbReference type="Proteomes" id="UP001153269">
    <property type="component" value="Unassembled WGS sequence"/>
</dbReference>
<evidence type="ECO:0000313" key="4">
    <source>
        <dbReference type="Proteomes" id="UP001153269"/>
    </source>
</evidence>
<keyword evidence="2" id="KW-0812">Transmembrane</keyword>
<protein>
    <submittedName>
        <fullName evidence="3">Uncharacterized protein</fullName>
    </submittedName>
</protein>
<reference evidence="3" key="1">
    <citation type="submission" date="2020-03" db="EMBL/GenBank/DDBJ databases">
        <authorList>
            <person name="Weist P."/>
        </authorList>
    </citation>
    <scope>NUCLEOTIDE SEQUENCE</scope>
</reference>
<keyword evidence="2" id="KW-1133">Transmembrane helix</keyword>
<evidence type="ECO:0000256" key="1">
    <source>
        <dbReference type="SAM" id="MobiDB-lite"/>
    </source>
</evidence>
<feature type="transmembrane region" description="Helical" evidence="2">
    <location>
        <begin position="71"/>
        <end position="88"/>
    </location>
</feature>
<keyword evidence="2" id="KW-0472">Membrane</keyword>
<keyword evidence="4" id="KW-1185">Reference proteome</keyword>
<sequence>MRDFAPVASRQMQLGLKGKLKVPLRASGGLDPACVCGPEGLEPTWNPPGAHLHESARRRSRRRRRRRRRRIFLFSLKPFPIKHFYLWVCVSERFRSHR</sequence>
<dbReference type="EMBL" id="CADEAL010001138">
    <property type="protein sequence ID" value="CAB1429460.1"/>
    <property type="molecule type" value="Genomic_DNA"/>
</dbReference>